<keyword evidence="2" id="KW-1185">Reference proteome</keyword>
<sequence>MIQALFAAPPRLGDVRVLAIDGPSGAGKSTSARAVLAALSTLDARTAMVSTDAFATWDDPVSWWPRLEQGVLAPLAAGRPGSYRAMEWADGSPRPGRLVPVDVPEVLILEGVSSGRRAVRSRLSCLCWIDGGSEAARLTRTVTRDGEHSRLDLHRWQLFERGWFPVDGTRAAANIHLLHALNAPR</sequence>
<keyword evidence="1" id="KW-0808">Transferase</keyword>
<dbReference type="InterPro" id="IPR027417">
    <property type="entry name" value="P-loop_NTPase"/>
</dbReference>
<organism evidence="1 2">
    <name type="scientific">Amycolatopsis panacis</name>
    <dbReference type="NCBI Taxonomy" id="2340917"/>
    <lineage>
        <taxon>Bacteria</taxon>
        <taxon>Bacillati</taxon>
        <taxon>Actinomycetota</taxon>
        <taxon>Actinomycetes</taxon>
        <taxon>Pseudonocardiales</taxon>
        <taxon>Pseudonocardiaceae</taxon>
        <taxon>Amycolatopsis</taxon>
    </lineage>
</organism>
<reference evidence="1 2" key="1">
    <citation type="submission" date="2018-09" db="EMBL/GenBank/DDBJ databases">
        <title>YIM PH 21725 draft genome.</title>
        <authorList>
            <person name="Miao C."/>
        </authorList>
    </citation>
    <scope>NUCLEOTIDE SEQUENCE [LARGE SCALE GENOMIC DNA]</scope>
    <source>
        <strain evidence="2">YIM PH21725</strain>
    </source>
</reference>
<proteinExistence type="predicted"/>
<dbReference type="OrthoDB" id="3237545at2"/>
<keyword evidence="1" id="KW-0418">Kinase</keyword>
<dbReference type="RefSeq" id="WP_120023601.1">
    <property type="nucleotide sequence ID" value="NZ_QZFV01000076.1"/>
</dbReference>
<dbReference type="EMBL" id="QZFV01000076">
    <property type="protein sequence ID" value="RJQ85814.1"/>
    <property type="molecule type" value="Genomic_DNA"/>
</dbReference>
<dbReference type="Proteomes" id="UP000285112">
    <property type="component" value="Unassembled WGS sequence"/>
</dbReference>
<dbReference type="GO" id="GO:0016301">
    <property type="term" value="F:kinase activity"/>
    <property type="evidence" value="ECO:0007669"/>
    <property type="project" value="UniProtKB-KW"/>
</dbReference>
<protein>
    <submittedName>
        <fullName evidence="1">Uridine kinase</fullName>
    </submittedName>
</protein>
<evidence type="ECO:0000313" key="2">
    <source>
        <dbReference type="Proteomes" id="UP000285112"/>
    </source>
</evidence>
<name>A0A419I564_9PSEU</name>
<dbReference type="AlphaFoldDB" id="A0A419I564"/>
<dbReference type="Gene3D" id="3.40.50.300">
    <property type="entry name" value="P-loop containing nucleotide triphosphate hydrolases"/>
    <property type="match status" value="1"/>
</dbReference>
<dbReference type="SUPFAM" id="SSF52540">
    <property type="entry name" value="P-loop containing nucleoside triphosphate hydrolases"/>
    <property type="match status" value="1"/>
</dbReference>
<evidence type="ECO:0000313" key="1">
    <source>
        <dbReference type="EMBL" id="RJQ85814.1"/>
    </source>
</evidence>
<gene>
    <name evidence="1" type="ORF">D5S19_12980</name>
</gene>
<comment type="caution">
    <text evidence="1">The sequence shown here is derived from an EMBL/GenBank/DDBJ whole genome shotgun (WGS) entry which is preliminary data.</text>
</comment>
<accession>A0A419I564</accession>